<dbReference type="Proteomes" id="UP001201273">
    <property type="component" value="Unassembled WGS sequence"/>
</dbReference>
<dbReference type="InterPro" id="IPR038134">
    <property type="entry name" value="YihD_sf"/>
</dbReference>
<dbReference type="RefSeq" id="WP_233054226.1">
    <property type="nucleotide sequence ID" value="NZ_JAIMJA010000021.1"/>
</dbReference>
<proteinExistence type="predicted"/>
<evidence type="ECO:0000313" key="2">
    <source>
        <dbReference type="Proteomes" id="UP001201273"/>
    </source>
</evidence>
<accession>A0ABS8WC36</accession>
<dbReference type="Gene3D" id="1.10.1580.20">
    <property type="entry name" value="Protein of unknown function DUF1040"/>
    <property type="match status" value="1"/>
</dbReference>
<dbReference type="InterPro" id="IPR009383">
    <property type="entry name" value="DUF1040"/>
</dbReference>
<dbReference type="EMBL" id="JAIMJA010000021">
    <property type="protein sequence ID" value="MCE2596589.1"/>
    <property type="molecule type" value="Genomic_DNA"/>
</dbReference>
<name>A0ABS8WC36_9GAMM</name>
<evidence type="ECO:0000313" key="1">
    <source>
        <dbReference type="EMBL" id="MCE2596589.1"/>
    </source>
</evidence>
<sequence>MQCHRVNEVIELLQPYWLKNAELSLVEVLTQIMKEAGYEGELEAVPDDLIIYHLKMLNSPDGEMIPGIKKDCEDDFKTALLKARGLA</sequence>
<comment type="caution">
    <text evidence="1">The sequence shown here is derived from an EMBL/GenBank/DDBJ whole genome shotgun (WGS) entry which is preliminary data.</text>
</comment>
<protein>
    <submittedName>
        <fullName evidence="1">YihD family protein</fullName>
    </submittedName>
</protein>
<organism evidence="1 2">
    <name type="scientific">Motilimonas cestriensis</name>
    <dbReference type="NCBI Taxonomy" id="2742685"/>
    <lineage>
        <taxon>Bacteria</taxon>
        <taxon>Pseudomonadati</taxon>
        <taxon>Pseudomonadota</taxon>
        <taxon>Gammaproteobacteria</taxon>
        <taxon>Alteromonadales</taxon>
        <taxon>Alteromonadales genera incertae sedis</taxon>
        <taxon>Motilimonas</taxon>
    </lineage>
</organism>
<dbReference type="Pfam" id="PF06288">
    <property type="entry name" value="DUF1040"/>
    <property type="match status" value="1"/>
</dbReference>
<gene>
    <name evidence="1" type="ORF">K6Y31_17510</name>
</gene>
<reference evidence="1 2" key="1">
    <citation type="journal article" date="2022" name="Environ. Microbiol. Rep.">
        <title>Eco-phylogenetic analyses reveal divergent evolution of vitamin B12 metabolism in the marine bacterial family 'Psychromonadaceae'.</title>
        <authorList>
            <person name="Jin X."/>
            <person name="Yang Y."/>
            <person name="Cao H."/>
            <person name="Gao B."/>
            <person name="Zhao Z."/>
        </authorList>
    </citation>
    <scope>NUCLEOTIDE SEQUENCE [LARGE SCALE GENOMIC DNA]</scope>
    <source>
        <strain evidence="1 2">MKS20</strain>
    </source>
</reference>
<keyword evidence="2" id="KW-1185">Reference proteome</keyword>